<feature type="domain" description="Organic solvent tolerance-like N-terminal" evidence="5">
    <location>
        <begin position="33"/>
        <end position="143"/>
    </location>
</feature>
<organism evidence="6 7">
    <name type="scientific">Pseudogulbenkiania subflava DSM 22618</name>
    <dbReference type="NCBI Taxonomy" id="1123014"/>
    <lineage>
        <taxon>Bacteria</taxon>
        <taxon>Pseudomonadati</taxon>
        <taxon>Pseudomonadota</taxon>
        <taxon>Betaproteobacteria</taxon>
        <taxon>Neisseriales</taxon>
        <taxon>Chromobacteriaceae</taxon>
        <taxon>Pseudogulbenkiania</taxon>
    </lineage>
</organism>
<dbReference type="GO" id="GO:0009279">
    <property type="term" value="C:cell outer membrane"/>
    <property type="evidence" value="ECO:0007669"/>
    <property type="project" value="TreeGrafter"/>
</dbReference>
<keyword evidence="7" id="KW-1185">Reference proteome</keyword>
<proteinExistence type="inferred from homology"/>
<evidence type="ECO:0000256" key="3">
    <source>
        <dbReference type="ARBA" id="ARBA00022764"/>
    </source>
</evidence>
<evidence type="ECO:0000256" key="4">
    <source>
        <dbReference type="HAMAP-Rule" id="MF_01914"/>
    </source>
</evidence>
<dbReference type="InterPro" id="IPR005653">
    <property type="entry name" value="OstA-like_N"/>
</dbReference>
<keyword evidence="3 4" id="KW-0574">Periplasm</keyword>
<keyword evidence="2 4" id="KW-0732">Signal</keyword>
<comment type="subunit">
    <text evidence="4">Component of the lipopolysaccharide transport and assembly complex.</text>
</comment>
<feature type="signal peptide" evidence="4">
    <location>
        <begin position="1"/>
        <end position="23"/>
    </location>
</feature>
<dbReference type="GO" id="GO:0017089">
    <property type="term" value="F:glycolipid transfer activity"/>
    <property type="evidence" value="ECO:0007669"/>
    <property type="project" value="TreeGrafter"/>
</dbReference>
<evidence type="ECO:0000313" key="7">
    <source>
        <dbReference type="Proteomes" id="UP000192920"/>
    </source>
</evidence>
<name>A0A1Y6BNX8_9NEIS</name>
<comment type="subcellular location">
    <subcellularLocation>
        <location evidence="4">Periplasm</location>
    </subcellularLocation>
</comment>
<dbReference type="InterPro" id="IPR052037">
    <property type="entry name" value="LPS_export_LptA"/>
</dbReference>
<reference evidence="7" key="1">
    <citation type="submission" date="2017-04" db="EMBL/GenBank/DDBJ databases">
        <authorList>
            <person name="Varghese N."/>
            <person name="Submissions S."/>
        </authorList>
    </citation>
    <scope>NUCLEOTIDE SEQUENCE [LARGE SCALE GENOMIC DNA]</scope>
    <source>
        <strain evidence="7">DSM 22618</strain>
    </source>
</reference>
<dbReference type="GO" id="GO:0043165">
    <property type="term" value="P:Gram-negative-bacterium-type cell outer membrane assembly"/>
    <property type="evidence" value="ECO:0007669"/>
    <property type="project" value="UniProtKB-UniRule"/>
</dbReference>
<dbReference type="RefSeq" id="WP_008954914.1">
    <property type="nucleotide sequence ID" value="NZ_FXAG01000008.1"/>
</dbReference>
<feature type="chain" id="PRO_5011014742" description="Lipopolysaccharide export system protein LptA" evidence="4">
    <location>
        <begin position="24"/>
        <end position="173"/>
    </location>
</feature>
<comment type="function">
    <text evidence="4">Involved in the assembly of lipopolysaccharide (LPS). Required for the translocation of LPS from the inner membrane to the outer membrane.</text>
</comment>
<gene>
    <name evidence="4" type="primary">lptA</name>
    <name evidence="6" type="ORF">SAMN02745746_01828</name>
</gene>
<dbReference type="PANTHER" id="PTHR36504">
    <property type="entry name" value="LIPOPOLYSACCHARIDE EXPORT SYSTEM PROTEIN LPTA"/>
    <property type="match status" value="1"/>
</dbReference>
<dbReference type="NCBIfam" id="TIGR03002">
    <property type="entry name" value="outer_YhbN_LptA"/>
    <property type="match status" value="1"/>
</dbReference>
<dbReference type="InterPro" id="IPR014340">
    <property type="entry name" value="LptA"/>
</dbReference>
<dbReference type="HAMAP" id="MF_01914">
    <property type="entry name" value="LPS_assembly_LptA"/>
    <property type="match status" value="1"/>
</dbReference>
<dbReference type="Proteomes" id="UP000192920">
    <property type="component" value="Unassembled WGS sequence"/>
</dbReference>
<dbReference type="GO" id="GO:0001530">
    <property type="term" value="F:lipopolysaccharide binding"/>
    <property type="evidence" value="ECO:0007669"/>
    <property type="project" value="InterPro"/>
</dbReference>
<protein>
    <recommendedName>
        <fullName evidence="4">Lipopolysaccharide export system protein LptA</fullName>
    </recommendedName>
</protein>
<dbReference type="GO" id="GO:0015920">
    <property type="term" value="P:lipopolysaccharide transport"/>
    <property type="evidence" value="ECO:0007669"/>
    <property type="project" value="UniProtKB-UniRule"/>
</dbReference>
<dbReference type="AlphaFoldDB" id="A0A1Y6BNX8"/>
<dbReference type="Gene3D" id="2.60.450.10">
    <property type="entry name" value="Lipopolysaccharide (LPS) transport protein A like domain"/>
    <property type="match status" value="1"/>
</dbReference>
<evidence type="ECO:0000259" key="5">
    <source>
        <dbReference type="Pfam" id="PF03968"/>
    </source>
</evidence>
<dbReference type="STRING" id="1123014.SAMN02745746_01828"/>
<comment type="similarity">
    <text evidence="4">Belongs to the LptA family.</text>
</comment>
<evidence type="ECO:0000256" key="2">
    <source>
        <dbReference type="ARBA" id="ARBA00022729"/>
    </source>
</evidence>
<evidence type="ECO:0000313" key="6">
    <source>
        <dbReference type="EMBL" id="SMF19949.1"/>
    </source>
</evidence>
<evidence type="ECO:0000256" key="1">
    <source>
        <dbReference type="ARBA" id="ARBA00022448"/>
    </source>
</evidence>
<dbReference type="PANTHER" id="PTHR36504:SF1">
    <property type="entry name" value="LIPOPOLYSACCHARIDE EXPORT SYSTEM PROTEIN LPTA"/>
    <property type="match status" value="1"/>
</dbReference>
<dbReference type="GO" id="GO:0030288">
    <property type="term" value="C:outer membrane-bounded periplasmic space"/>
    <property type="evidence" value="ECO:0007669"/>
    <property type="project" value="TreeGrafter"/>
</dbReference>
<keyword evidence="1 4" id="KW-0813">Transport</keyword>
<sequence precursor="true">MRNKFTLTLAVLAGLCSATAALAEKADQSKPIEINANSGTLDQLKGHTVWEGNVVVTQGTLRVNADRVVVTRDDKGNQTVQATGKVVTFRQKMDGKDEYIEGQASRLDYTGITNTAVLTGNARVKRGEDLVIGDVITYNTQSQTYQVKGGAATGPNKGRITVILQPQTTGQQP</sequence>
<dbReference type="EMBL" id="FXAG01000008">
    <property type="protein sequence ID" value="SMF19949.1"/>
    <property type="molecule type" value="Genomic_DNA"/>
</dbReference>
<accession>A0A1Y6BNX8</accession>
<dbReference type="Pfam" id="PF03968">
    <property type="entry name" value="LptD_N"/>
    <property type="match status" value="1"/>
</dbReference>